<gene>
    <name evidence="1" type="ORF">HXX08_20400</name>
    <name evidence="2" type="ORF">OZ401_003763</name>
</gene>
<name>A0A8T7M888_9CHLR</name>
<dbReference type="AlphaFoldDB" id="A0A8T7M888"/>
<reference evidence="2" key="2">
    <citation type="journal article" date="2024" name="Nature">
        <title>Anoxygenic phototroph of the Chloroflexota uses a type I reaction centre.</title>
        <authorList>
            <person name="Tsuji J.M."/>
            <person name="Shaw N.A."/>
            <person name="Nagashima S."/>
            <person name="Venkiteswaran J.J."/>
            <person name="Schiff S.L."/>
            <person name="Watanabe T."/>
            <person name="Fukui M."/>
            <person name="Hanada S."/>
            <person name="Tank M."/>
            <person name="Neufeld J.D."/>
        </authorList>
    </citation>
    <scope>NUCLEOTIDE SEQUENCE</scope>
    <source>
        <strain evidence="2">L227-S17</strain>
    </source>
</reference>
<keyword evidence="4" id="KW-1185">Reference proteome</keyword>
<accession>A0A8T7M888</accession>
<dbReference type="EMBL" id="CP128400">
    <property type="protein sequence ID" value="WJW68159.1"/>
    <property type="molecule type" value="Genomic_DNA"/>
</dbReference>
<evidence type="ECO:0000313" key="2">
    <source>
        <dbReference type="EMBL" id="WJW68159.1"/>
    </source>
</evidence>
<dbReference type="EMBL" id="JACATZ010000003">
    <property type="protein sequence ID" value="NWJ48223.1"/>
    <property type="molecule type" value="Genomic_DNA"/>
</dbReference>
<evidence type="ECO:0000313" key="1">
    <source>
        <dbReference type="EMBL" id="NWJ48223.1"/>
    </source>
</evidence>
<evidence type="ECO:0000313" key="4">
    <source>
        <dbReference type="Proteomes" id="UP001431572"/>
    </source>
</evidence>
<organism evidence="1 3">
    <name type="scientific">Candidatus Chlorohelix allophototropha</name>
    <dbReference type="NCBI Taxonomy" id="3003348"/>
    <lineage>
        <taxon>Bacteria</taxon>
        <taxon>Bacillati</taxon>
        <taxon>Chloroflexota</taxon>
        <taxon>Chloroflexia</taxon>
        <taxon>Candidatus Chloroheliales</taxon>
        <taxon>Candidatus Chloroheliaceae</taxon>
        <taxon>Candidatus Chlorohelix</taxon>
    </lineage>
</organism>
<dbReference type="Proteomes" id="UP000521676">
    <property type="component" value="Unassembled WGS sequence"/>
</dbReference>
<proteinExistence type="predicted"/>
<protein>
    <submittedName>
        <fullName evidence="1">Uncharacterized protein</fullName>
    </submittedName>
</protein>
<reference evidence="1 3" key="1">
    <citation type="submission" date="2020-06" db="EMBL/GenBank/DDBJ databases">
        <title>Anoxygenic phototrophic Chloroflexota member uses a Type I reaction center.</title>
        <authorList>
            <person name="Tsuji J.M."/>
            <person name="Shaw N.A."/>
            <person name="Nagashima S."/>
            <person name="Venkiteswaran J."/>
            <person name="Schiff S.L."/>
            <person name="Hanada S."/>
            <person name="Tank M."/>
            <person name="Neufeld J.D."/>
        </authorList>
    </citation>
    <scope>NUCLEOTIDE SEQUENCE [LARGE SCALE GENOMIC DNA]</scope>
    <source>
        <strain evidence="1">L227-S17</strain>
    </source>
</reference>
<dbReference type="RefSeq" id="WP_341470065.1">
    <property type="nucleotide sequence ID" value="NZ_CP128400.1"/>
</dbReference>
<sequence length="319" mass="33693">MQWIQGPAGGTGLTNEMVEALIKALQNGAPSATAAMQKLGFVVNGLARVSENTALGILRSWASRGHLGAQRALWVLVETTPFQKWLLRWGLGKLVFEGATKIAIKVGGKLIAVGVLSWVMLAWTVWDIYHFIKPSSNGNDLALTAIAVITNTPAFTETETTTQSVETKTPSITKAPTTTAVTPTVAATTVKCPSPVTVNKLCPWSPKDAGSQPCGEGFCWDGGFNGSLACKQESSVPNSGRTYTTDLVCNEGYEAVRNPCTNVITSCTKKATLSGNAVIAYSNNSLHKASPGNLFDLTGLLLKQKVGQESSSSRPTCAS</sequence>
<evidence type="ECO:0000313" key="3">
    <source>
        <dbReference type="Proteomes" id="UP000521676"/>
    </source>
</evidence>
<dbReference type="Proteomes" id="UP001431572">
    <property type="component" value="Chromosome 2"/>
</dbReference>